<keyword evidence="1" id="KW-0812">Transmembrane</keyword>
<proteinExistence type="predicted"/>
<accession>A0A840VMW1</accession>
<comment type="caution">
    <text evidence="2">The sequence shown here is derived from an EMBL/GenBank/DDBJ whole genome shotgun (WGS) entry which is preliminary data.</text>
</comment>
<reference evidence="2 3" key="1">
    <citation type="submission" date="2020-08" db="EMBL/GenBank/DDBJ databases">
        <title>Sequencing the genomes of 1000 actinobacteria strains.</title>
        <authorList>
            <person name="Klenk H.-P."/>
        </authorList>
    </citation>
    <scope>NUCLEOTIDE SEQUENCE [LARGE SCALE GENOMIC DNA]</scope>
    <source>
        <strain evidence="2 3">DSM 103125</strain>
    </source>
</reference>
<keyword evidence="3" id="KW-1185">Reference proteome</keyword>
<dbReference type="AlphaFoldDB" id="A0A840VMW1"/>
<organism evidence="2 3">
    <name type="scientific">Micromonospora parathelypteridis</name>
    <dbReference type="NCBI Taxonomy" id="1839617"/>
    <lineage>
        <taxon>Bacteria</taxon>
        <taxon>Bacillati</taxon>
        <taxon>Actinomycetota</taxon>
        <taxon>Actinomycetes</taxon>
        <taxon>Micromonosporales</taxon>
        <taxon>Micromonosporaceae</taxon>
        <taxon>Micromonospora</taxon>
    </lineage>
</organism>
<dbReference type="EMBL" id="JACHDP010000001">
    <property type="protein sequence ID" value="MBB5478057.1"/>
    <property type="molecule type" value="Genomic_DNA"/>
</dbReference>
<feature type="transmembrane region" description="Helical" evidence="1">
    <location>
        <begin position="40"/>
        <end position="59"/>
    </location>
</feature>
<protein>
    <submittedName>
        <fullName evidence="2">Uncharacterized protein</fullName>
    </submittedName>
</protein>
<name>A0A840VMW1_9ACTN</name>
<dbReference type="RefSeq" id="WP_184179457.1">
    <property type="nucleotide sequence ID" value="NZ_BMNF01000002.1"/>
</dbReference>
<dbReference type="Proteomes" id="UP000586947">
    <property type="component" value="Unassembled WGS sequence"/>
</dbReference>
<evidence type="ECO:0000313" key="3">
    <source>
        <dbReference type="Proteomes" id="UP000586947"/>
    </source>
</evidence>
<keyword evidence="1" id="KW-1133">Transmembrane helix</keyword>
<gene>
    <name evidence="2" type="ORF">HNR20_002562</name>
</gene>
<evidence type="ECO:0000256" key="1">
    <source>
        <dbReference type="SAM" id="Phobius"/>
    </source>
</evidence>
<evidence type="ECO:0000313" key="2">
    <source>
        <dbReference type="EMBL" id="MBB5478057.1"/>
    </source>
</evidence>
<keyword evidence="1" id="KW-0472">Membrane</keyword>
<sequence length="484" mass="50299">MTVDEELSQALAELSRSLTPQPDPYGRARARYRRMRQRRLAGLALALVVSVGGAAFAVAGPGRTTQLPPADSTEPFAHVLAWSDNLLQSPPRGAVAQDSTYVRQLSDLLLATQRRGEFPRLTVPVSTVKVLFADDVYGQRIALAAFVRDQPDPVTGWPSAAVWLVAEEGASAQKLASTAAVRGTSDALEPYESLAVDDPSSPGKAVHVAIAPAGCAFLSSPLPTDAFRWTEEPTGSYLIRTPQTQRPEWWRVDCGTVTRKMTPGPGSLAPEPITDAQFATAMSRVRGSATEQSARELVYQYAQSEGYRLSGLPKVVWGGHVTGIPSGTIDGSPSAGEPSTESATVTVLAAPTVGGGWAGEVTIDPDQPRSDGAVSTSTYFTLATDPTDPAGLLAVSLDGDAASGEGPQALLVVTPAAATTVRVRPAEGAATTAVSGSGALLTVPRPAAGLVLEALDASGGTLATGQVAKEDGQPTLKVDAWNQE</sequence>